<dbReference type="GO" id="GO:0005634">
    <property type="term" value="C:nucleus"/>
    <property type="evidence" value="ECO:0007669"/>
    <property type="project" value="UniProtKB-ARBA"/>
</dbReference>
<dbReference type="InterPro" id="IPR050701">
    <property type="entry name" value="Histone_Mod_Regulator"/>
</dbReference>
<dbReference type="GO" id="GO:0008270">
    <property type="term" value="F:zinc ion binding"/>
    <property type="evidence" value="ECO:0007669"/>
    <property type="project" value="UniProtKB-KW"/>
</dbReference>
<evidence type="ECO:0000259" key="6">
    <source>
        <dbReference type="PROSITE" id="PS50016"/>
    </source>
</evidence>
<dbReference type="InterPro" id="IPR001965">
    <property type="entry name" value="Znf_PHD"/>
</dbReference>
<dbReference type="InterPro" id="IPR034732">
    <property type="entry name" value="EPHD"/>
</dbReference>
<proteinExistence type="predicted"/>
<evidence type="ECO:0000259" key="8">
    <source>
        <dbReference type="PROSITE" id="PS51805"/>
    </source>
</evidence>
<evidence type="ECO:0000259" key="7">
    <source>
        <dbReference type="PROSITE" id="PS50878"/>
    </source>
</evidence>
<dbReference type="PROSITE" id="PS50878">
    <property type="entry name" value="RT_POL"/>
    <property type="match status" value="1"/>
</dbReference>
<dbReference type="PROSITE" id="PS51805">
    <property type="entry name" value="EPHD"/>
    <property type="match status" value="1"/>
</dbReference>
<evidence type="ECO:0008006" key="11">
    <source>
        <dbReference type="Google" id="ProtNLM"/>
    </source>
</evidence>
<evidence type="ECO:0000256" key="5">
    <source>
        <dbReference type="SAM" id="MobiDB-lite"/>
    </source>
</evidence>
<evidence type="ECO:0000313" key="9">
    <source>
        <dbReference type="EMBL" id="KAG6655611.1"/>
    </source>
</evidence>
<evidence type="ECO:0000256" key="3">
    <source>
        <dbReference type="ARBA" id="ARBA00022833"/>
    </source>
</evidence>
<protein>
    <recommendedName>
        <fullName evidence="11">PHD finger family protein</fullName>
    </recommendedName>
</protein>
<feature type="domain" description="Reverse transcriptase" evidence="7">
    <location>
        <begin position="1"/>
        <end position="79"/>
    </location>
</feature>
<keyword evidence="2 4" id="KW-0863">Zinc-finger</keyword>
<evidence type="ECO:0000313" key="10">
    <source>
        <dbReference type="Proteomes" id="UP000811609"/>
    </source>
</evidence>
<organism evidence="9 10">
    <name type="scientific">Carya illinoinensis</name>
    <name type="common">Pecan</name>
    <dbReference type="NCBI Taxonomy" id="32201"/>
    <lineage>
        <taxon>Eukaryota</taxon>
        <taxon>Viridiplantae</taxon>
        <taxon>Streptophyta</taxon>
        <taxon>Embryophyta</taxon>
        <taxon>Tracheophyta</taxon>
        <taxon>Spermatophyta</taxon>
        <taxon>Magnoliopsida</taxon>
        <taxon>eudicotyledons</taxon>
        <taxon>Gunneridae</taxon>
        <taxon>Pentapetalae</taxon>
        <taxon>rosids</taxon>
        <taxon>fabids</taxon>
        <taxon>Fagales</taxon>
        <taxon>Juglandaceae</taxon>
        <taxon>Carya</taxon>
    </lineage>
</organism>
<keyword evidence="10" id="KW-1185">Reference proteome</keyword>
<dbReference type="PROSITE" id="PS50016">
    <property type="entry name" value="ZF_PHD_2"/>
    <property type="match status" value="1"/>
</dbReference>
<dbReference type="PANTHER" id="PTHR13793">
    <property type="entry name" value="PHD FINGER PROTEINS"/>
    <property type="match status" value="1"/>
</dbReference>
<dbReference type="Pfam" id="PF13832">
    <property type="entry name" value="zf-HC5HC2H_2"/>
    <property type="match status" value="1"/>
</dbReference>
<keyword evidence="1" id="KW-0479">Metal-binding</keyword>
<dbReference type="EMBL" id="CM031813">
    <property type="protein sequence ID" value="KAG6655611.1"/>
    <property type="molecule type" value="Genomic_DNA"/>
</dbReference>
<name>A0A8T1QMW8_CARIL</name>
<feature type="domain" description="PHD-type" evidence="6">
    <location>
        <begin position="407"/>
        <end position="456"/>
    </location>
</feature>
<dbReference type="InterPro" id="IPR000477">
    <property type="entry name" value="RT_dom"/>
</dbReference>
<feature type="domain" description="PHD-type" evidence="8">
    <location>
        <begin position="476"/>
        <end position="585"/>
    </location>
</feature>
<dbReference type="PROSITE" id="PS01359">
    <property type="entry name" value="ZF_PHD_1"/>
    <property type="match status" value="1"/>
</dbReference>
<dbReference type="CDD" id="cd15571">
    <property type="entry name" value="ePHD"/>
    <property type="match status" value="1"/>
</dbReference>
<evidence type="ECO:0000256" key="4">
    <source>
        <dbReference type="PROSITE-ProRule" id="PRU00146"/>
    </source>
</evidence>
<dbReference type="PANTHER" id="PTHR13793:SF107">
    <property type="entry name" value="BROMODOMAIN-CONTAINING PROTEIN HOMOLOG"/>
    <property type="match status" value="1"/>
</dbReference>
<reference evidence="9" key="1">
    <citation type="submission" date="2020-12" db="EMBL/GenBank/DDBJ databases">
        <title>WGS assembly of Carya illinoinensis cv. Pawnee.</title>
        <authorList>
            <person name="Platts A."/>
            <person name="Shu S."/>
            <person name="Wright S."/>
            <person name="Barry K."/>
            <person name="Edger P."/>
            <person name="Pires J.C."/>
            <person name="Schmutz J."/>
        </authorList>
    </citation>
    <scope>NUCLEOTIDE SEQUENCE</scope>
    <source>
        <tissue evidence="9">Leaf</tissue>
    </source>
</reference>
<gene>
    <name evidence="9" type="ORF">CIPAW_05G229100</name>
</gene>
<accession>A0A8T1QMW8</accession>
<dbReference type="InterPro" id="IPR019787">
    <property type="entry name" value="Znf_PHD-finger"/>
</dbReference>
<evidence type="ECO:0000256" key="2">
    <source>
        <dbReference type="ARBA" id="ARBA00022771"/>
    </source>
</evidence>
<comment type="caution">
    <text evidence="9">The sequence shown here is derived from an EMBL/GenBank/DDBJ whole genome shotgun (WGS) entry which is preliminary data.</text>
</comment>
<dbReference type="GO" id="GO:0006357">
    <property type="term" value="P:regulation of transcription by RNA polymerase II"/>
    <property type="evidence" value="ECO:0007669"/>
    <property type="project" value="TreeGrafter"/>
</dbReference>
<dbReference type="Proteomes" id="UP000811609">
    <property type="component" value="Chromosome 5"/>
</dbReference>
<dbReference type="AlphaFoldDB" id="A0A8T1QMW8"/>
<feature type="region of interest" description="Disordered" evidence="5">
    <location>
        <begin position="725"/>
        <end position="756"/>
    </location>
</feature>
<dbReference type="InterPro" id="IPR019786">
    <property type="entry name" value="Zinc_finger_PHD-type_CS"/>
</dbReference>
<dbReference type="SMART" id="SM00249">
    <property type="entry name" value="PHD"/>
    <property type="match status" value="2"/>
</dbReference>
<dbReference type="Pfam" id="PF13831">
    <property type="entry name" value="PHD_2"/>
    <property type="match status" value="1"/>
</dbReference>
<sequence length="830" mass="92813">MFLIYSFADDTLILCEPNSDQIRSLRALLLCFEAVSGLKVNLSKSEMIPVGMVNNIRDLADILGCKVSSLPLKYLGLPLGAHHKSKAIWDGITEKIECQLAGWKMIYLSKGNAARTSNCNLPKSVQLEEIASPGQNAPVNGEHVNSVVSDIMKTEAVSSFYIHPYITKKLLQIELGMLSKNPRNNFDDSRESELSRLEASSNASVCCNHQNQDSKCNNMICKSDGLHLDQLITAMKMGVLDSSPEDEVEGEIIYFQHRLIGNAVARKQSTDNLICNVAKSLPQEIDMARWQRWDSVLVNQYLGDLREAKKQGRKERKHKEAQAVLAAATAAAAASSRISSFRKDAYDDPAQQESPMILNTSNSGRSGISMQLMPRKEMLSRLAAPRLSLEKQTDFVNSTSDLSKEHPRSCDVCRRSETLLNPILVCSSCKVAVHLSCYRSVKESTGPWYCELCEELLSSRSYGAPTVNVWEKHFFVVECGLCRGTTGAFRKSSNGEWVHAFCAEWVFESTFRRGQVNQVEGMGTILKEADVCYICHRKLGVCIRCNYGHCQATFHPTCARSTGLYMNIKNLGGKFQHKAYCEKHSLEQRAKAETQEHGIEEFKRIKQIRVELERLRLICERIIRREKKKRELVLSSHDILACKRDHVARSLLVHSPFFLPEVSSESATTSLKGHTDGSDDVTVDSTVSVKHRVKVPVSMDSDLKTDDDSSTSQIFLTRKLTERAPFSGKQIPDRPSFASPNLSDDGGWRSKSRKQHAETFEKELIMTSDQATMKNMRLPKGYQYVPADILPTGEQINHNACSVFHCSSKKADVGDSLESWRSADEGGCCI</sequence>
<evidence type="ECO:0000256" key="1">
    <source>
        <dbReference type="ARBA" id="ARBA00022723"/>
    </source>
</evidence>
<keyword evidence="3" id="KW-0862">Zinc</keyword>